<name>A0A0V1LX20_9BILA</name>
<evidence type="ECO:0000313" key="1">
    <source>
        <dbReference type="EMBL" id="KRZ64010.1"/>
    </source>
</evidence>
<gene>
    <name evidence="1" type="ORF">T10_2948</name>
</gene>
<dbReference type="EMBL" id="JYDO01001588">
    <property type="protein sequence ID" value="KRZ64010.1"/>
    <property type="molecule type" value="Genomic_DNA"/>
</dbReference>
<dbReference type="Proteomes" id="UP000054843">
    <property type="component" value="Unassembled WGS sequence"/>
</dbReference>
<evidence type="ECO:0000313" key="2">
    <source>
        <dbReference type="Proteomes" id="UP000054843"/>
    </source>
</evidence>
<organism evidence="1 2">
    <name type="scientific">Trichinella papuae</name>
    <dbReference type="NCBI Taxonomy" id="268474"/>
    <lineage>
        <taxon>Eukaryota</taxon>
        <taxon>Metazoa</taxon>
        <taxon>Ecdysozoa</taxon>
        <taxon>Nematoda</taxon>
        <taxon>Enoplea</taxon>
        <taxon>Dorylaimia</taxon>
        <taxon>Trichinellida</taxon>
        <taxon>Trichinellidae</taxon>
        <taxon>Trichinella</taxon>
    </lineage>
</organism>
<accession>A0A0V1LX20</accession>
<proteinExistence type="predicted"/>
<reference evidence="1 2" key="1">
    <citation type="submission" date="2015-01" db="EMBL/GenBank/DDBJ databases">
        <title>Evolution of Trichinella species and genotypes.</title>
        <authorList>
            <person name="Korhonen P.K."/>
            <person name="Edoardo P."/>
            <person name="Giuseppe L.R."/>
            <person name="Gasser R.B."/>
        </authorList>
    </citation>
    <scope>NUCLEOTIDE SEQUENCE [LARGE SCALE GENOMIC DNA]</scope>
    <source>
        <strain evidence="1">ISS1980</strain>
    </source>
</reference>
<comment type="caution">
    <text evidence="1">The sequence shown here is derived from an EMBL/GenBank/DDBJ whole genome shotgun (WGS) entry which is preliminary data.</text>
</comment>
<sequence>MSVNKTQLEFLALMTTCGKERRRYRENRIG</sequence>
<protein>
    <submittedName>
        <fullName evidence="1">Uncharacterized protein</fullName>
    </submittedName>
</protein>
<keyword evidence="2" id="KW-1185">Reference proteome</keyword>
<dbReference type="AlphaFoldDB" id="A0A0V1LX20"/>